<keyword evidence="6" id="KW-0418">Kinase</keyword>
<keyword evidence="4" id="KW-0808">Transferase</keyword>
<dbReference type="PANTHER" id="PTHR43065:SF10">
    <property type="entry name" value="PEROXIDE STRESS-ACTIVATED HISTIDINE KINASE MAK3"/>
    <property type="match status" value="1"/>
</dbReference>
<dbReference type="EC" id="2.7.13.3" evidence="2"/>
<dbReference type="InterPro" id="IPR003661">
    <property type="entry name" value="HisK_dim/P_dom"/>
</dbReference>
<dbReference type="PRINTS" id="PR00344">
    <property type="entry name" value="BCTRLSENSOR"/>
</dbReference>
<evidence type="ECO:0000256" key="5">
    <source>
        <dbReference type="ARBA" id="ARBA00022741"/>
    </source>
</evidence>
<evidence type="ECO:0000256" key="2">
    <source>
        <dbReference type="ARBA" id="ARBA00012438"/>
    </source>
</evidence>
<feature type="domain" description="Histidine kinase" evidence="10">
    <location>
        <begin position="542"/>
        <end position="757"/>
    </location>
</feature>
<keyword evidence="5" id="KW-0547">Nucleotide-binding</keyword>
<proteinExistence type="predicted"/>
<gene>
    <name evidence="11" type="ORF">QWZ10_04240</name>
</gene>
<dbReference type="PANTHER" id="PTHR43065">
    <property type="entry name" value="SENSOR HISTIDINE KINASE"/>
    <property type="match status" value="1"/>
</dbReference>
<dbReference type="SUPFAM" id="SSF47384">
    <property type="entry name" value="Homodimeric domain of signal transducing histidine kinase"/>
    <property type="match status" value="1"/>
</dbReference>
<dbReference type="CDD" id="cd00082">
    <property type="entry name" value="HisKA"/>
    <property type="match status" value="1"/>
</dbReference>
<feature type="transmembrane region" description="Helical" evidence="9">
    <location>
        <begin position="117"/>
        <end position="147"/>
    </location>
</feature>
<feature type="transmembrane region" description="Helical" evidence="9">
    <location>
        <begin position="12"/>
        <end position="31"/>
    </location>
</feature>
<keyword evidence="9" id="KW-0812">Transmembrane</keyword>
<dbReference type="Gene3D" id="3.30.565.10">
    <property type="entry name" value="Histidine kinase-like ATPase, C-terminal domain"/>
    <property type="match status" value="1"/>
</dbReference>
<dbReference type="Gene3D" id="1.10.4160.10">
    <property type="entry name" value="Hydantoin permease"/>
    <property type="match status" value="1"/>
</dbReference>
<dbReference type="PROSITE" id="PS50109">
    <property type="entry name" value="HIS_KIN"/>
    <property type="match status" value="1"/>
</dbReference>
<keyword evidence="3" id="KW-0597">Phosphoprotein</keyword>
<dbReference type="EMBL" id="JAUFRC010000001">
    <property type="protein sequence ID" value="MDN3711238.1"/>
    <property type="molecule type" value="Genomic_DNA"/>
</dbReference>
<feature type="transmembrane region" description="Helical" evidence="9">
    <location>
        <begin position="480"/>
        <end position="501"/>
    </location>
</feature>
<feature type="transmembrane region" description="Helical" evidence="9">
    <location>
        <begin position="167"/>
        <end position="186"/>
    </location>
</feature>
<evidence type="ECO:0000259" key="10">
    <source>
        <dbReference type="PROSITE" id="PS50109"/>
    </source>
</evidence>
<dbReference type="Pfam" id="PF00512">
    <property type="entry name" value="HisKA"/>
    <property type="match status" value="1"/>
</dbReference>
<comment type="caution">
    <text evidence="11">The sequence shown here is derived from an EMBL/GenBank/DDBJ whole genome shotgun (WGS) entry which is preliminary data.</text>
</comment>
<name>A0ABT8D365_9RHOB</name>
<dbReference type="InterPro" id="IPR036890">
    <property type="entry name" value="HATPase_C_sf"/>
</dbReference>
<evidence type="ECO:0000256" key="4">
    <source>
        <dbReference type="ARBA" id="ARBA00022679"/>
    </source>
</evidence>
<dbReference type="Proteomes" id="UP001243846">
    <property type="component" value="Unassembled WGS sequence"/>
</dbReference>
<feature type="transmembrane region" description="Helical" evidence="9">
    <location>
        <begin position="447"/>
        <end position="468"/>
    </location>
</feature>
<evidence type="ECO:0000256" key="1">
    <source>
        <dbReference type="ARBA" id="ARBA00000085"/>
    </source>
</evidence>
<organism evidence="11 12">
    <name type="scientific">Paracoccus cavernae</name>
    <dbReference type="NCBI Taxonomy" id="1571207"/>
    <lineage>
        <taxon>Bacteria</taxon>
        <taxon>Pseudomonadati</taxon>
        <taxon>Pseudomonadota</taxon>
        <taxon>Alphaproteobacteria</taxon>
        <taxon>Rhodobacterales</taxon>
        <taxon>Paracoccaceae</taxon>
        <taxon>Paracoccus</taxon>
    </lineage>
</organism>
<keyword evidence="7 11" id="KW-0067">ATP-binding</keyword>
<dbReference type="SMART" id="SM00387">
    <property type="entry name" value="HATPase_c"/>
    <property type="match status" value="1"/>
</dbReference>
<feature type="transmembrane region" description="Helical" evidence="9">
    <location>
        <begin position="77"/>
        <end position="97"/>
    </location>
</feature>
<dbReference type="InterPro" id="IPR005467">
    <property type="entry name" value="His_kinase_dom"/>
</dbReference>
<keyword evidence="8" id="KW-0902">Two-component regulatory system</keyword>
<reference evidence="12" key="1">
    <citation type="journal article" date="2019" name="Int. J. Syst. Evol. Microbiol.">
        <title>The Global Catalogue of Microorganisms (GCM) 10K type strain sequencing project: providing services to taxonomists for standard genome sequencing and annotation.</title>
        <authorList>
            <consortium name="The Broad Institute Genomics Platform"/>
            <consortium name="The Broad Institute Genome Sequencing Center for Infectious Disease"/>
            <person name="Wu L."/>
            <person name="Ma J."/>
        </authorList>
    </citation>
    <scope>NUCLEOTIDE SEQUENCE [LARGE SCALE GENOMIC DNA]</scope>
    <source>
        <strain evidence="12">CECT 8482</strain>
    </source>
</reference>
<dbReference type="Gene3D" id="1.10.287.130">
    <property type="match status" value="1"/>
</dbReference>
<accession>A0ABT8D365</accession>
<evidence type="ECO:0000313" key="11">
    <source>
        <dbReference type="EMBL" id="MDN3711238.1"/>
    </source>
</evidence>
<dbReference type="InterPro" id="IPR036097">
    <property type="entry name" value="HisK_dim/P_sf"/>
</dbReference>
<evidence type="ECO:0000256" key="6">
    <source>
        <dbReference type="ARBA" id="ARBA00022777"/>
    </source>
</evidence>
<evidence type="ECO:0000313" key="12">
    <source>
        <dbReference type="Proteomes" id="UP001243846"/>
    </source>
</evidence>
<keyword evidence="9" id="KW-1133">Transmembrane helix</keyword>
<keyword evidence="9" id="KW-0472">Membrane</keyword>
<protein>
    <recommendedName>
        <fullName evidence="2">histidine kinase</fullName>
        <ecNumber evidence="2">2.7.13.3</ecNumber>
    </recommendedName>
</protein>
<evidence type="ECO:0000256" key="8">
    <source>
        <dbReference type="ARBA" id="ARBA00023012"/>
    </source>
</evidence>
<dbReference type="Pfam" id="PF02518">
    <property type="entry name" value="HATPase_c"/>
    <property type="match status" value="1"/>
</dbReference>
<keyword evidence="12" id="KW-1185">Reference proteome</keyword>
<comment type="catalytic activity">
    <reaction evidence="1">
        <text>ATP + protein L-histidine = ADP + protein N-phospho-L-histidine.</text>
        <dbReference type="EC" id="2.7.13.3"/>
    </reaction>
</comment>
<evidence type="ECO:0000256" key="7">
    <source>
        <dbReference type="ARBA" id="ARBA00022840"/>
    </source>
</evidence>
<dbReference type="InterPro" id="IPR004358">
    <property type="entry name" value="Sig_transdc_His_kin-like_C"/>
</dbReference>
<sequence length="757" mass="82520">MIIAQALSLSTGLPLPLGYLVSTLFILPFAARGMTAISRFQMLTQIPWIVLGLLPFVVIAIAEPEAWSRWQSGSGHSFSWLSLGAAIGVLCALTLQIGEQVDYLRFLPQRDDTETPLVGALIMAGPGWILIGGTKILMGSFLVTLAIGDGMAPDFAVEPIGMFWQAFQHVFTPPVALLFATAYVLLAQVKINVTNAYAGSLAQSNFFLRVTRYHPGRLVWLIFHVVVSCALMLMGVFRPSRPCSRSMPTSPLHGWARSLPIWSCSNLLAAARNSSSSNVPICPISIRSAAAAWRWGRGGYRAFPRDRRTLPSGLVAAHRLRRLSGHSDHHRGHARQRRLFRARAPCLRPRDFLSLRHLHPRLRSRDMAYCTFYERPICSLCCSLDPHCRDYCKRPRALAGAAKGPAPLAAPMITSVPLTPHAPMIAPPIRTAGLALPRVSPRFWQRLWQIVAVFAALMAGLGCLYLVARYLASGFHDPRLVLHFFLGITPLLALVAIWVVMAIERKRLTEEDLLGALTRLGVAQRELALNQRLAAVGEVAATISHELRNPLGTITSSVEVLSRNPGLGPEAEEDVERIRRNIRRCGRIIDILLDFARQGANEIVPVDLGAWLGASLAEQSFGRFVTLEIAQGMQIRCDPSRLQFAIHNLVDNAGHAAEAAGRTPRITLRAYRSTAPATGPSGQARGQTVIEVTDNGAGMPPELRARAFDPLFTTKGAGVGLGLPLVRRVAQMHGGDAWIAQSGAAGTVMRLSVGDQT</sequence>
<dbReference type="GO" id="GO:0005524">
    <property type="term" value="F:ATP binding"/>
    <property type="evidence" value="ECO:0007669"/>
    <property type="project" value="UniProtKB-KW"/>
</dbReference>
<dbReference type="SMART" id="SM00388">
    <property type="entry name" value="HisKA"/>
    <property type="match status" value="1"/>
</dbReference>
<evidence type="ECO:0000256" key="9">
    <source>
        <dbReference type="SAM" id="Phobius"/>
    </source>
</evidence>
<feature type="transmembrane region" description="Helical" evidence="9">
    <location>
        <begin position="218"/>
        <end position="237"/>
    </location>
</feature>
<feature type="transmembrane region" description="Helical" evidence="9">
    <location>
        <begin position="43"/>
        <end position="62"/>
    </location>
</feature>
<dbReference type="SUPFAM" id="SSF55874">
    <property type="entry name" value="ATPase domain of HSP90 chaperone/DNA topoisomerase II/histidine kinase"/>
    <property type="match status" value="1"/>
</dbReference>
<dbReference type="InterPro" id="IPR003594">
    <property type="entry name" value="HATPase_dom"/>
</dbReference>
<evidence type="ECO:0000256" key="3">
    <source>
        <dbReference type="ARBA" id="ARBA00022553"/>
    </source>
</evidence>